<gene>
    <name evidence="1" type="ORF">RSSSTS7063_00048</name>
</gene>
<dbReference type="EMBL" id="CABHNW010000109">
    <property type="protein sequence ID" value="VUX39454.1"/>
    <property type="molecule type" value="Genomic_DNA"/>
</dbReference>
<organism evidence="1 2">
    <name type="scientific">Blautia luti</name>
    <dbReference type="NCBI Taxonomy" id="89014"/>
    <lineage>
        <taxon>Bacteria</taxon>
        <taxon>Bacillati</taxon>
        <taxon>Bacillota</taxon>
        <taxon>Clostridia</taxon>
        <taxon>Lachnospirales</taxon>
        <taxon>Lachnospiraceae</taxon>
        <taxon>Blautia</taxon>
    </lineage>
</organism>
<dbReference type="RefSeq" id="WP_015526483.1">
    <property type="nucleotide sequence ID" value="NZ_CABHNW010000109.1"/>
</dbReference>
<evidence type="ECO:0000313" key="1">
    <source>
        <dbReference type="EMBL" id="VUX39454.1"/>
    </source>
</evidence>
<keyword evidence="2" id="KW-1185">Reference proteome</keyword>
<accession>A0A564W3K2</accession>
<evidence type="ECO:0000313" key="2">
    <source>
        <dbReference type="Proteomes" id="UP000408482"/>
    </source>
</evidence>
<name>A0A564W3K2_9FIRM</name>
<sequence>MTEAIYLEVSEKTEAAKKAGRRVSVSGMLKFLGVSRSGYLAWLHHVPSDTEKRRKAVKAKIQDIYDDSKAPS</sequence>
<protein>
    <recommendedName>
        <fullName evidence="3">Transposase</fullName>
    </recommendedName>
</protein>
<reference evidence="1 2" key="1">
    <citation type="submission" date="2019-07" db="EMBL/GenBank/DDBJ databases">
        <authorList>
            <person name="Hibberd C M."/>
            <person name="Gehrig L. J."/>
            <person name="Chang H.-W."/>
            <person name="Venkatesh S."/>
        </authorList>
    </citation>
    <scope>NUCLEOTIDE SEQUENCE [LARGE SCALE GENOMIC DNA]</scope>
    <source>
        <strain evidence="1">Blautia_luti_SSTS_Bg7063</strain>
    </source>
</reference>
<evidence type="ECO:0008006" key="3">
    <source>
        <dbReference type="Google" id="ProtNLM"/>
    </source>
</evidence>
<dbReference type="Proteomes" id="UP000408482">
    <property type="component" value="Unassembled WGS sequence"/>
</dbReference>
<dbReference type="AlphaFoldDB" id="A0A564W3K2"/>
<proteinExistence type="predicted"/>